<dbReference type="PRINTS" id="PR00775">
    <property type="entry name" value="HEATSHOCK90"/>
</dbReference>
<evidence type="ECO:0000313" key="5">
    <source>
        <dbReference type="EMBL" id="HFK97592.1"/>
    </source>
</evidence>
<evidence type="ECO:0000256" key="3">
    <source>
        <dbReference type="ARBA" id="ARBA00022840"/>
    </source>
</evidence>
<dbReference type="InterPro" id="IPR020568">
    <property type="entry name" value="Ribosomal_Su5_D2-typ_SF"/>
</dbReference>
<dbReference type="InterPro" id="IPR020575">
    <property type="entry name" value="Hsp90_N"/>
</dbReference>
<dbReference type="GO" id="GO:0140662">
    <property type="term" value="F:ATP-dependent protein folding chaperone"/>
    <property type="evidence" value="ECO:0007669"/>
    <property type="project" value="InterPro"/>
</dbReference>
<reference evidence="5" key="1">
    <citation type="journal article" date="2020" name="mSystems">
        <title>Genome- and Community-Level Interaction Insights into Carbon Utilization and Element Cycling Functions of Hydrothermarchaeota in Hydrothermal Sediment.</title>
        <authorList>
            <person name="Zhou Z."/>
            <person name="Liu Y."/>
            <person name="Xu W."/>
            <person name="Pan J."/>
            <person name="Luo Z.H."/>
            <person name="Li M."/>
        </authorList>
    </citation>
    <scope>NUCLEOTIDE SEQUENCE [LARGE SCALE GENOMIC DNA]</scope>
    <source>
        <strain evidence="5">SpSt-456</strain>
    </source>
</reference>
<protein>
    <recommendedName>
        <fullName evidence="6">Molecular chaperone HtpG</fullName>
    </recommendedName>
</protein>
<comment type="similarity">
    <text evidence="1">Belongs to the heat shock protein 90 family.</text>
</comment>
<dbReference type="EMBL" id="DSTK01000029">
    <property type="protein sequence ID" value="HFK97592.1"/>
    <property type="molecule type" value="Genomic_DNA"/>
</dbReference>
<dbReference type="Gene3D" id="3.30.230.80">
    <property type="match status" value="1"/>
</dbReference>
<organism evidence="5">
    <name type="scientific">Desulfacinum infernum</name>
    <dbReference type="NCBI Taxonomy" id="35837"/>
    <lineage>
        <taxon>Bacteria</taxon>
        <taxon>Pseudomonadati</taxon>
        <taxon>Thermodesulfobacteriota</taxon>
        <taxon>Syntrophobacteria</taxon>
        <taxon>Syntrophobacterales</taxon>
        <taxon>Syntrophobacteraceae</taxon>
        <taxon>Desulfacinum</taxon>
    </lineage>
</organism>
<keyword evidence="3" id="KW-0067">ATP-binding</keyword>
<dbReference type="Gene3D" id="3.30.565.10">
    <property type="entry name" value="Histidine kinase-like ATPase, C-terminal domain"/>
    <property type="match status" value="1"/>
</dbReference>
<name>A0A831ZYV8_9BACT</name>
<evidence type="ECO:0000256" key="1">
    <source>
        <dbReference type="ARBA" id="ARBA00008239"/>
    </source>
</evidence>
<sequence>MASAGKITFDIDSLLTSLGKSLYTSPNVALRELLQNAHDGLSLYLRSQKASDRQNFSPEVNITLKGRQMIVQDNGIGMSGKELEEEFACIGRSNKKDLQDIVSGRALGGRIIGQYGIGFLASFLVADRVDVYSRREGEQAFHWWCEGQDTYFLEPCEVEFARGTKVVLTLKHEDLPPAFQDISSLKDLAIHYGSLLPFPIFVHYERINPYSAGWVSKDAFNSMSETDLKEFLQAKFPVEFLDVFRINKTAEHIRHGSVSFRAALFISKVGLEAIFFRGTPLEKAATGVDVYCKGMYVRRTQELMPIWARFVHGVIDFDNLDLSLSREEIVDNELLQTYRSMIELDVAHHLRDLKKTEKLKTIVEIHRSDLIQGLAIMGDKQMARNGDRNTLLDVLVDVLPFETTHGKMTLPEYLRIIREASTRFRECEEKTIYTMKQRTTGAGESILASDMGWPVILTVPVEEKILNDYATLHSDITVKLMSPDDLVRAVRGTDDLDQTTQKNLENLFHYSLRHAGRIQIRVSRFRAGVPALLLLDVSDEQALNIYKQVEELSRDPKLRDDSLLKAFMMMGEQYRSTKGSSYFYVNADNKLIKDMLELFKNDPYADILPLAACTIYNSALLQSAHGTLSPRDADIIVGNFYETLQTVLSMTLEKKRKVLDVNVPGEEASQHLKTFVFCAHSFTSNSVKIAIETVKRTVKDELNWEAVSADEDIKDLSVIDNVRELIRTCQFGVADITRFNPNVMIEIGMLEMLGKPVVKIRDVDDETPLPVDIRGDLYCRYSVSRAGGRLDVGAEFVDELKKHLKTAASKCPGL</sequence>
<dbReference type="Pfam" id="PF13589">
    <property type="entry name" value="HATPase_c_3"/>
    <property type="match status" value="1"/>
</dbReference>
<comment type="caution">
    <text evidence="5">The sequence shown here is derived from an EMBL/GenBank/DDBJ whole genome shotgun (WGS) entry which is preliminary data.</text>
</comment>
<accession>A0A831ZYV8</accession>
<evidence type="ECO:0000256" key="4">
    <source>
        <dbReference type="ARBA" id="ARBA00023186"/>
    </source>
</evidence>
<evidence type="ECO:0000256" key="2">
    <source>
        <dbReference type="ARBA" id="ARBA00022741"/>
    </source>
</evidence>
<dbReference type="GO" id="GO:0016887">
    <property type="term" value="F:ATP hydrolysis activity"/>
    <property type="evidence" value="ECO:0007669"/>
    <property type="project" value="InterPro"/>
</dbReference>
<keyword evidence="4" id="KW-0143">Chaperone</keyword>
<dbReference type="AlphaFoldDB" id="A0A831ZYV8"/>
<dbReference type="SUPFAM" id="SSF54211">
    <property type="entry name" value="Ribosomal protein S5 domain 2-like"/>
    <property type="match status" value="1"/>
</dbReference>
<evidence type="ECO:0008006" key="6">
    <source>
        <dbReference type="Google" id="ProtNLM"/>
    </source>
</evidence>
<keyword evidence="2" id="KW-0547">Nucleotide-binding</keyword>
<dbReference type="GO" id="GO:0051082">
    <property type="term" value="F:unfolded protein binding"/>
    <property type="evidence" value="ECO:0007669"/>
    <property type="project" value="InterPro"/>
</dbReference>
<dbReference type="PANTHER" id="PTHR11528">
    <property type="entry name" value="HEAT SHOCK PROTEIN 90 FAMILY MEMBER"/>
    <property type="match status" value="1"/>
</dbReference>
<gene>
    <name evidence="5" type="ORF">ENS06_09785</name>
</gene>
<dbReference type="InterPro" id="IPR036890">
    <property type="entry name" value="HATPase_C_sf"/>
</dbReference>
<dbReference type="SUPFAM" id="SSF55874">
    <property type="entry name" value="ATPase domain of HSP90 chaperone/DNA topoisomerase II/histidine kinase"/>
    <property type="match status" value="1"/>
</dbReference>
<dbReference type="InterPro" id="IPR001404">
    <property type="entry name" value="Hsp90_fam"/>
</dbReference>
<dbReference type="GO" id="GO:0005524">
    <property type="term" value="F:ATP binding"/>
    <property type="evidence" value="ECO:0007669"/>
    <property type="project" value="UniProtKB-KW"/>
</dbReference>
<dbReference type="Pfam" id="PF00183">
    <property type="entry name" value="HSP90"/>
    <property type="match status" value="1"/>
</dbReference>
<proteinExistence type="inferred from homology"/>